<evidence type="ECO:0000313" key="10">
    <source>
        <dbReference type="Proteomes" id="UP000633219"/>
    </source>
</evidence>
<keyword evidence="3" id="KW-1003">Cell membrane</keyword>
<dbReference type="InterPro" id="IPR006507">
    <property type="entry name" value="UPF0283"/>
</dbReference>
<dbReference type="Proteomes" id="UP000633219">
    <property type="component" value="Unassembled WGS sequence"/>
</dbReference>
<keyword evidence="6 8" id="KW-1133">Transmembrane helix</keyword>
<evidence type="ECO:0000313" key="9">
    <source>
        <dbReference type="EMBL" id="MBL0375037.1"/>
    </source>
</evidence>
<dbReference type="PANTHER" id="PTHR39342">
    <property type="entry name" value="UPF0283 MEMBRANE PROTEIN YCJF"/>
    <property type="match status" value="1"/>
</dbReference>
<comment type="subcellular location">
    <subcellularLocation>
        <location evidence="1">Cell inner membrane</location>
        <topology evidence="1">Multi-pass membrane protein</topology>
    </subcellularLocation>
</comment>
<keyword evidence="10" id="KW-1185">Reference proteome</keyword>
<evidence type="ECO:0000256" key="7">
    <source>
        <dbReference type="ARBA" id="ARBA00023136"/>
    </source>
</evidence>
<evidence type="ECO:0000256" key="5">
    <source>
        <dbReference type="ARBA" id="ARBA00022692"/>
    </source>
</evidence>
<evidence type="ECO:0000256" key="1">
    <source>
        <dbReference type="ARBA" id="ARBA00004429"/>
    </source>
</evidence>
<evidence type="ECO:0000256" key="2">
    <source>
        <dbReference type="ARBA" id="ARBA00008255"/>
    </source>
</evidence>
<organism evidence="9 10">
    <name type="scientific">Rhizobium setariae</name>
    <dbReference type="NCBI Taxonomy" id="2801340"/>
    <lineage>
        <taxon>Bacteria</taxon>
        <taxon>Pseudomonadati</taxon>
        <taxon>Pseudomonadota</taxon>
        <taxon>Alphaproteobacteria</taxon>
        <taxon>Hyphomicrobiales</taxon>
        <taxon>Rhizobiaceae</taxon>
        <taxon>Rhizobium/Agrobacterium group</taxon>
        <taxon>Rhizobium</taxon>
    </lineage>
</organism>
<dbReference type="RefSeq" id="WP_201663589.1">
    <property type="nucleotide sequence ID" value="NZ_JAEQNC010000018.1"/>
</dbReference>
<dbReference type="PANTHER" id="PTHR39342:SF1">
    <property type="entry name" value="UPF0283 MEMBRANE PROTEIN YCJF"/>
    <property type="match status" value="1"/>
</dbReference>
<evidence type="ECO:0000256" key="6">
    <source>
        <dbReference type="ARBA" id="ARBA00022989"/>
    </source>
</evidence>
<feature type="transmembrane region" description="Helical" evidence="8">
    <location>
        <begin position="71"/>
        <end position="92"/>
    </location>
</feature>
<dbReference type="AlphaFoldDB" id="A0A937CRQ4"/>
<name>A0A937CRQ4_9HYPH</name>
<keyword evidence="5 8" id="KW-0812">Transmembrane</keyword>
<reference evidence="9" key="1">
    <citation type="submission" date="2021-01" db="EMBL/GenBank/DDBJ databases">
        <title>Rhizobium sp. strain KVB221 16S ribosomal RNA gene Genome sequencing and assembly.</title>
        <authorList>
            <person name="Kang M."/>
        </authorList>
    </citation>
    <scope>NUCLEOTIDE SEQUENCE</scope>
    <source>
        <strain evidence="9">KVB221</strain>
    </source>
</reference>
<dbReference type="Pfam" id="PF05128">
    <property type="entry name" value="DUF697"/>
    <property type="match status" value="1"/>
</dbReference>
<dbReference type="InterPro" id="IPR021147">
    <property type="entry name" value="DUF697"/>
</dbReference>
<accession>A0A937CRQ4</accession>
<protein>
    <submittedName>
        <fullName evidence="9">TIGR01620 family protein</fullName>
    </submittedName>
</protein>
<evidence type="ECO:0000256" key="3">
    <source>
        <dbReference type="ARBA" id="ARBA00022475"/>
    </source>
</evidence>
<dbReference type="NCBIfam" id="TIGR01620">
    <property type="entry name" value="hyp_HI0043"/>
    <property type="match status" value="1"/>
</dbReference>
<keyword evidence="7 8" id="KW-0472">Membrane</keyword>
<feature type="transmembrane region" description="Helical" evidence="8">
    <location>
        <begin position="104"/>
        <end position="125"/>
    </location>
</feature>
<evidence type="ECO:0000256" key="8">
    <source>
        <dbReference type="SAM" id="Phobius"/>
    </source>
</evidence>
<proteinExistence type="inferred from homology"/>
<dbReference type="EMBL" id="JAEQNC010000018">
    <property type="protein sequence ID" value="MBL0375037.1"/>
    <property type="molecule type" value="Genomic_DNA"/>
</dbReference>
<sequence>MTDDTGKTRRKPQAFAFEPEAKGLEKKPIARTPTSFDANVIMTPDEEDPFLSGSDVPALEVATPSKKGFSFLSLFMAAFGVLLSAALGLWIDGLIRDLFSRADWLGYAAIAATALAVFAVLAMAARELVGLRRLTSVQALKAEAEVAALDRQPAHARAVVDRLVRLSVTNPATAKGRQRLAATADDIIDSKGLLDLAELELLEPADRRARQLVLAASKRVSIVTAVSPRALVDLGYVLFEATKLIRAVAETYGTHPGKLGMLRLFRDVIAHLAVTGSIAIGDGIVQQLLGHGLASKVSARLGEGVVNGLMTARIGIAAMDLLRPLPFKAVKRPGISDFIGDLTGTSSNSQ</sequence>
<evidence type="ECO:0000256" key="4">
    <source>
        <dbReference type="ARBA" id="ARBA00022519"/>
    </source>
</evidence>
<comment type="caution">
    <text evidence="9">The sequence shown here is derived from an EMBL/GenBank/DDBJ whole genome shotgun (WGS) entry which is preliminary data.</text>
</comment>
<keyword evidence="4" id="KW-0997">Cell inner membrane</keyword>
<gene>
    <name evidence="9" type="ORF">JJB09_23765</name>
</gene>
<comment type="similarity">
    <text evidence="2">Belongs to the UPF0283 family.</text>
</comment>
<dbReference type="GO" id="GO:0005886">
    <property type="term" value="C:plasma membrane"/>
    <property type="evidence" value="ECO:0007669"/>
    <property type="project" value="UniProtKB-SubCell"/>
</dbReference>